<dbReference type="Pfam" id="PF03717">
    <property type="entry name" value="PBP_dimer"/>
    <property type="match status" value="1"/>
</dbReference>
<evidence type="ECO:0000256" key="4">
    <source>
        <dbReference type="SAM" id="MobiDB-lite"/>
    </source>
</evidence>
<evidence type="ECO:0000313" key="8">
    <source>
        <dbReference type="Proteomes" id="UP001589710"/>
    </source>
</evidence>
<reference evidence="7 8" key="1">
    <citation type="submission" date="2024-09" db="EMBL/GenBank/DDBJ databases">
        <authorList>
            <person name="Sun Q."/>
            <person name="Mori K."/>
        </authorList>
    </citation>
    <scope>NUCLEOTIDE SEQUENCE [LARGE SCALE GENOMIC DNA]</scope>
    <source>
        <strain evidence="7 8">JCM 3331</strain>
    </source>
</reference>
<evidence type="ECO:0000259" key="6">
    <source>
        <dbReference type="Pfam" id="PF03717"/>
    </source>
</evidence>
<sequence>MPPKEPPRRRVPGPARPRSAAAGSGRPRPAARRPSSAAAAPRAKGRSTPRKGSARPLRLGSPRPRLRLVSLALTLVMLAFVVRLLQVQAVDASAYAAKADKNRYLEYTVAAERGEITDRSGIALATSVDAYNITADPKMFTPEDSKASDAPEQAAALLAPILGVEAGELTKKLSKPKSRYVVLARRQTPQVWKQIKDLKSVFAEKAQKDRVNGGTGANVLAGVFQETTTKRVYPNGGLAAGILGYVNAEGKGAGGLESQLDKELAGEDGKIRYAQSGGRRVPTAGTSEVPAVAGSDIELTIDRDIQWAAQKAISDQVKKSRADRGYVIVQNAKTGEVLAMANAPGFDPNDLSQADAASLGNAALQDVYEPGSTSKVMSMAAVLEEGAATPGTHVTVPNRLHRGDRLFKDDIDHPTWYLTLNGVLAKSSNIGTILATGQLGRTQPKANEVLYSYLRKFGIGRPTGLDYPGETPGILAKPQDWSTSQQYTIPFGQGLSLNAMQAASVYSTIANGGVRVQPTLIRGTKGADGRFIPGAAPERTRVISKKTAKSLAGMLESVVGDEEGTGTKARIPGYRVAGKTGTANRVDPVRGGYRGYTASFAGFAPADDPQITVYCAIQNPTKGSYFGGQICGPIYKQVMEFALKTLQTPPSGSESARLPVSFDPGE</sequence>
<feature type="domain" description="Penicillin-binding protein dimerisation" evidence="6">
    <location>
        <begin position="109"/>
        <end position="280"/>
    </location>
</feature>
<dbReference type="Gene3D" id="3.30.450.330">
    <property type="match status" value="1"/>
</dbReference>
<dbReference type="Gene3D" id="3.90.1310.10">
    <property type="entry name" value="Penicillin-binding protein 2a (Domain 2)"/>
    <property type="match status" value="1"/>
</dbReference>
<evidence type="ECO:0000313" key="7">
    <source>
        <dbReference type="EMBL" id="MFB9573418.1"/>
    </source>
</evidence>
<feature type="compositionally biased region" description="Basic residues" evidence="4">
    <location>
        <begin position="43"/>
        <end position="53"/>
    </location>
</feature>
<keyword evidence="8" id="KW-1185">Reference proteome</keyword>
<feature type="region of interest" description="Disordered" evidence="4">
    <location>
        <begin position="1"/>
        <end position="61"/>
    </location>
</feature>
<evidence type="ECO:0000259" key="5">
    <source>
        <dbReference type="Pfam" id="PF00905"/>
    </source>
</evidence>
<dbReference type="PANTHER" id="PTHR30627">
    <property type="entry name" value="PEPTIDOGLYCAN D,D-TRANSPEPTIDASE"/>
    <property type="match status" value="1"/>
</dbReference>
<comment type="similarity">
    <text evidence="2">Belongs to the transpeptidase family.</text>
</comment>
<dbReference type="InterPro" id="IPR050515">
    <property type="entry name" value="Beta-lactam/transpept"/>
</dbReference>
<evidence type="ECO:0000256" key="1">
    <source>
        <dbReference type="ARBA" id="ARBA00004370"/>
    </source>
</evidence>
<organism evidence="7 8">
    <name type="scientific">Streptomyces yanii</name>
    <dbReference type="NCBI Taxonomy" id="78510"/>
    <lineage>
        <taxon>Bacteria</taxon>
        <taxon>Bacillati</taxon>
        <taxon>Actinomycetota</taxon>
        <taxon>Actinomycetes</taxon>
        <taxon>Kitasatosporales</taxon>
        <taxon>Streptomycetaceae</taxon>
        <taxon>Streptomyces</taxon>
    </lineage>
</organism>
<dbReference type="RefSeq" id="WP_345514582.1">
    <property type="nucleotide sequence ID" value="NZ_BAAAXD010000029.1"/>
</dbReference>
<comment type="caution">
    <text evidence="7">The sequence shown here is derived from an EMBL/GenBank/DDBJ whole genome shotgun (WGS) entry which is preliminary data.</text>
</comment>
<dbReference type="Pfam" id="PF00905">
    <property type="entry name" value="Transpeptidase"/>
    <property type="match status" value="1"/>
</dbReference>
<proteinExistence type="inferred from homology"/>
<comment type="subcellular location">
    <subcellularLocation>
        <location evidence="1">Membrane</location>
    </subcellularLocation>
</comment>
<dbReference type="Gene3D" id="3.40.710.10">
    <property type="entry name" value="DD-peptidase/beta-lactamase superfamily"/>
    <property type="match status" value="1"/>
</dbReference>
<evidence type="ECO:0000256" key="2">
    <source>
        <dbReference type="ARBA" id="ARBA00007171"/>
    </source>
</evidence>
<feature type="domain" description="Penicillin-binding protein transpeptidase" evidence="5">
    <location>
        <begin position="325"/>
        <end position="640"/>
    </location>
</feature>
<feature type="region of interest" description="Disordered" evidence="4">
    <location>
        <begin position="647"/>
        <end position="666"/>
    </location>
</feature>
<gene>
    <name evidence="7" type="ORF">ACFFTL_14065</name>
</gene>
<dbReference type="InterPro" id="IPR036138">
    <property type="entry name" value="PBP_dimer_sf"/>
</dbReference>
<name>A0ABV5R6E1_9ACTN</name>
<keyword evidence="3" id="KW-0472">Membrane</keyword>
<dbReference type="SUPFAM" id="SSF56601">
    <property type="entry name" value="beta-lactamase/transpeptidase-like"/>
    <property type="match status" value="1"/>
</dbReference>
<dbReference type="PANTHER" id="PTHR30627:SF1">
    <property type="entry name" value="PEPTIDOGLYCAN D,D-TRANSPEPTIDASE FTSI"/>
    <property type="match status" value="1"/>
</dbReference>
<dbReference type="EMBL" id="JBHMCG010000057">
    <property type="protein sequence ID" value="MFB9573418.1"/>
    <property type="molecule type" value="Genomic_DNA"/>
</dbReference>
<accession>A0ABV5R6E1</accession>
<dbReference type="SUPFAM" id="SSF56519">
    <property type="entry name" value="Penicillin binding protein dimerisation domain"/>
    <property type="match status" value="1"/>
</dbReference>
<feature type="compositionally biased region" description="Low complexity" evidence="4">
    <location>
        <begin position="12"/>
        <end position="42"/>
    </location>
</feature>
<dbReference type="InterPro" id="IPR012338">
    <property type="entry name" value="Beta-lactam/transpept-like"/>
</dbReference>
<protein>
    <submittedName>
        <fullName evidence="7">Peptidoglycan D,D-transpeptidase FtsI family protein</fullName>
    </submittedName>
</protein>
<dbReference type="Proteomes" id="UP001589710">
    <property type="component" value="Unassembled WGS sequence"/>
</dbReference>
<dbReference type="InterPro" id="IPR005311">
    <property type="entry name" value="PBP_dimer"/>
</dbReference>
<dbReference type="InterPro" id="IPR001460">
    <property type="entry name" value="PCN-bd_Tpept"/>
</dbReference>
<evidence type="ECO:0000256" key="3">
    <source>
        <dbReference type="ARBA" id="ARBA00023136"/>
    </source>
</evidence>